<organism evidence="1 2">
    <name type="scientific">Acorus calamus</name>
    <name type="common">Sweet flag</name>
    <dbReference type="NCBI Taxonomy" id="4465"/>
    <lineage>
        <taxon>Eukaryota</taxon>
        <taxon>Viridiplantae</taxon>
        <taxon>Streptophyta</taxon>
        <taxon>Embryophyta</taxon>
        <taxon>Tracheophyta</taxon>
        <taxon>Spermatophyta</taxon>
        <taxon>Magnoliopsida</taxon>
        <taxon>Liliopsida</taxon>
        <taxon>Acoraceae</taxon>
        <taxon>Acorus</taxon>
    </lineage>
</organism>
<reference evidence="1" key="1">
    <citation type="journal article" date="2023" name="Nat. Commun.">
        <title>Diploid and tetraploid genomes of Acorus and the evolution of monocots.</title>
        <authorList>
            <person name="Ma L."/>
            <person name="Liu K.W."/>
            <person name="Li Z."/>
            <person name="Hsiao Y.Y."/>
            <person name="Qi Y."/>
            <person name="Fu T."/>
            <person name="Tang G.D."/>
            <person name="Zhang D."/>
            <person name="Sun W.H."/>
            <person name="Liu D.K."/>
            <person name="Li Y."/>
            <person name="Chen G.Z."/>
            <person name="Liu X.D."/>
            <person name="Liao X.Y."/>
            <person name="Jiang Y.T."/>
            <person name="Yu X."/>
            <person name="Hao Y."/>
            <person name="Huang J."/>
            <person name="Zhao X.W."/>
            <person name="Ke S."/>
            <person name="Chen Y.Y."/>
            <person name="Wu W.L."/>
            <person name="Hsu J.L."/>
            <person name="Lin Y.F."/>
            <person name="Huang M.D."/>
            <person name="Li C.Y."/>
            <person name="Huang L."/>
            <person name="Wang Z.W."/>
            <person name="Zhao X."/>
            <person name="Zhong W.Y."/>
            <person name="Peng D.H."/>
            <person name="Ahmad S."/>
            <person name="Lan S."/>
            <person name="Zhang J.S."/>
            <person name="Tsai W.C."/>
            <person name="Van de Peer Y."/>
            <person name="Liu Z.J."/>
        </authorList>
    </citation>
    <scope>NUCLEOTIDE SEQUENCE</scope>
    <source>
        <strain evidence="1">CP</strain>
    </source>
</reference>
<evidence type="ECO:0000313" key="1">
    <source>
        <dbReference type="EMBL" id="KAK1287207.1"/>
    </source>
</evidence>
<protein>
    <submittedName>
        <fullName evidence="1">Uncharacterized protein</fullName>
    </submittedName>
</protein>
<accession>A0AAV9CEM4</accession>
<proteinExistence type="predicted"/>
<comment type="caution">
    <text evidence="1">The sequence shown here is derived from an EMBL/GenBank/DDBJ whole genome shotgun (WGS) entry which is preliminary data.</text>
</comment>
<reference evidence="1" key="2">
    <citation type="submission" date="2023-06" db="EMBL/GenBank/DDBJ databases">
        <authorList>
            <person name="Ma L."/>
            <person name="Liu K.-W."/>
            <person name="Li Z."/>
            <person name="Hsiao Y.-Y."/>
            <person name="Qi Y."/>
            <person name="Fu T."/>
            <person name="Tang G."/>
            <person name="Zhang D."/>
            <person name="Sun W.-H."/>
            <person name="Liu D.-K."/>
            <person name="Li Y."/>
            <person name="Chen G.-Z."/>
            <person name="Liu X.-D."/>
            <person name="Liao X.-Y."/>
            <person name="Jiang Y.-T."/>
            <person name="Yu X."/>
            <person name="Hao Y."/>
            <person name="Huang J."/>
            <person name="Zhao X.-W."/>
            <person name="Ke S."/>
            <person name="Chen Y.-Y."/>
            <person name="Wu W.-L."/>
            <person name="Hsu J.-L."/>
            <person name="Lin Y.-F."/>
            <person name="Huang M.-D."/>
            <person name="Li C.-Y."/>
            <person name="Huang L."/>
            <person name="Wang Z.-W."/>
            <person name="Zhao X."/>
            <person name="Zhong W.-Y."/>
            <person name="Peng D.-H."/>
            <person name="Ahmad S."/>
            <person name="Lan S."/>
            <person name="Zhang J.-S."/>
            <person name="Tsai W.-C."/>
            <person name="Van De Peer Y."/>
            <person name="Liu Z.-J."/>
        </authorList>
    </citation>
    <scope>NUCLEOTIDE SEQUENCE</scope>
    <source>
        <strain evidence="1">CP</strain>
        <tissue evidence="1">Leaves</tissue>
    </source>
</reference>
<dbReference type="Proteomes" id="UP001180020">
    <property type="component" value="Unassembled WGS sequence"/>
</dbReference>
<sequence length="75" mass="8450">MGRCFHGQSGYDTQSKLQNIVYVPGKLILTNFPPLFGCNEEALPPPLSAPYVLQKPRMLIIFFWDARSQDSFGVC</sequence>
<gene>
    <name evidence="1" type="ORF">QJS10_CPB19g00500</name>
</gene>
<name>A0AAV9CEM4_ACOCL</name>
<dbReference type="EMBL" id="JAUJYO010000019">
    <property type="protein sequence ID" value="KAK1287207.1"/>
    <property type="molecule type" value="Genomic_DNA"/>
</dbReference>
<dbReference type="AlphaFoldDB" id="A0AAV9CEM4"/>
<keyword evidence="2" id="KW-1185">Reference proteome</keyword>
<evidence type="ECO:0000313" key="2">
    <source>
        <dbReference type="Proteomes" id="UP001180020"/>
    </source>
</evidence>